<dbReference type="AlphaFoldDB" id="A0A1V0UVG6"/>
<dbReference type="Proteomes" id="UP000192727">
    <property type="component" value="Chromosome"/>
</dbReference>
<evidence type="ECO:0000313" key="1">
    <source>
        <dbReference type="EMBL" id="ARF69184.1"/>
    </source>
</evidence>
<sequence length="83" mass="8777">MAMGLQGCEAGVPALKRTGVHILSVLKVPSKGRNYSEIGKTGYSCQFRGGGFPNSGKYPLSFFSPSEGGEGFQTGGGWFFYTS</sequence>
<dbReference type="RefSeq" id="WP_083040962.1">
    <property type="nucleotide sequence ID" value="NZ_CP020557.1"/>
</dbReference>
<protein>
    <submittedName>
        <fullName evidence="1">Uncharacterized protein</fullName>
    </submittedName>
</protein>
<dbReference type="EMBL" id="CP020557">
    <property type="protein sequence ID" value="ARF69184.1"/>
    <property type="molecule type" value="Genomic_DNA"/>
</dbReference>
<proteinExistence type="predicted"/>
<gene>
    <name evidence="1" type="ORF">B7C51_17245</name>
</gene>
<name>A0A1V0UVG6_9BACL</name>
<reference evidence="1 2" key="1">
    <citation type="submission" date="2017-03" db="EMBL/GenBank/DDBJ databases">
        <title>Paenibacillus larvae genome sequencing.</title>
        <authorList>
            <person name="Dingman D.W."/>
        </authorList>
    </citation>
    <scope>NUCLEOTIDE SEQUENCE [LARGE SCALE GENOMIC DNA]</scope>
    <source>
        <strain evidence="1 2">SAG 10367</strain>
    </source>
</reference>
<organism evidence="1 2">
    <name type="scientific">Paenibacillus larvae subsp. pulvifaciens</name>
    <dbReference type="NCBI Taxonomy" id="1477"/>
    <lineage>
        <taxon>Bacteria</taxon>
        <taxon>Bacillati</taxon>
        <taxon>Bacillota</taxon>
        <taxon>Bacilli</taxon>
        <taxon>Bacillales</taxon>
        <taxon>Paenibacillaceae</taxon>
        <taxon>Paenibacillus</taxon>
    </lineage>
</organism>
<accession>A0A1V0UVG6</accession>
<evidence type="ECO:0000313" key="2">
    <source>
        <dbReference type="Proteomes" id="UP000192727"/>
    </source>
</evidence>